<name>B4QHM5_DROSI</name>
<dbReference type="InterPro" id="IPR013783">
    <property type="entry name" value="Ig-like_fold"/>
</dbReference>
<dbReference type="InterPro" id="IPR001715">
    <property type="entry name" value="CH_dom"/>
</dbReference>
<feature type="repeat" description="Filamin" evidence="4">
    <location>
        <begin position="1714"/>
        <end position="1772"/>
    </location>
</feature>
<dbReference type="FunFam" id="2.60.40.10:FF:001145">
    <property type="entry name" value="Jitterbug, isoform I"/>
    <property type="match status" value="2"/>
</dbReference>
<feature type="repeat" description="Filamin" evidence="4">
    <location>
        <begin position="2302"/>
        <end position="2400"/>
    </location>
</feature>
<dbReference type="PANTHER" id="PTHR38537">
    <property type="entry name" value="JITTERBUG, ISOFORM N"/>
    <property type="match status" value="1"/>
</dbReference>
<dbReference type="OrthoDB" id="18740at2759"/>
<protein>
    <submittedName>
        <fullName evidence="7">GD25106</fullName>
    </submittedName>
</protein>
<feature type="repeat" description="Filamin" evidence="4">
    <location>
        <begin position="1508"/>
        <end position="1595"/>
    </location>
</feature>
<feature type="region of interest" description="Disordered" evidence="5">
    <location>
        <begin position="901"/>
        <end position="928"/>
    </location>
</feature>
<feature type="compositionally biased region" description="Low complexity" evidence="5">
    <location>
        <begin position="1027"/>
        <end position="1043"/>
    </location>
</feature>
<feature type="repeat" description="Filamin" evidence="4">
    <location>
        <begin position="1928"/>
        <end position="2022"/>
    </location>
</feature>
<dbReference type="Pfam" id="PF00307">
    <property type="entry name" value="CH"/>
    <property type="match status" value="3"/>
</dbReference>
<dbReference type="FunFam" id="1.10.418.10:FF:000078">
    <property type="entry name" value="Putative Filamin-A"/>
    <property type="match status" value="1"/>
</dbReference>
<sequence>MDVKDIKGAKVTHAGLLKHNSDGTTETQKITHAGLVARSPEGTAAKGMNIRGNEDLWVEIQANTFRNWVNEHLRETGMQVHDWATDFCDGTCLCALVENLQTRPLKPSWNRRPANQHHYLENATTALKSIEADHIKLVNIGNVDIVNGNIKLILGLIWSLIVRYQIGRSKFPPRKLMLAWLQAALPDCRITNLTTDWNSGVNLAALLDYCQPGLFPHWRSLDPSQSVRNCTQAMDLAQREFGVPKVLEPEYLASPWLDELSGMTYLSYFMKPGGPGYNATMRWVNTQVKDPVKNFTTDWNDGRVMCEIIKGLGGSAPAPEKLSTDPFHYENNIRKAVDAGARLGVQPILTAKDMANPEVEHLGIMAYAAHLQWVPPRPPLSDLVSVYLESTSGRVGEPTHFRIDVMSRDISLSSVRCHVVPPSGQPGQPVRLNAHGEGVFVPERYGMHEIVVEIGEDSLGGHFFRALPRLLQVAPPGMAPCALGSLVEVLVNATGAPKTEDILVTAVSPTGISHNCPLKKIDEGHSAIFKPDEAGIWEIAITYQGRHIQGGPFTCAVFDASGVSVHGLDGAMPLRAHTFEVDARGVGVSGELHVDIVHDKHSLVCSVEKIVENKYRVTFMPRQNGKYRVYIYFNGYDVKGSPFIMRVGTKGRSGKTRSSPLHDSKHRSESPSMHFVSTTNTRHNDYRNSSLSRHNTAERTNSYSPQYSPKLDTTDYHSSSSRYYKRESEENHATPPPAPPPASGSPTVKYLNSADLYTETLNGRRDSKTSNSSSTKNDYYYDKENELYSQRRAVTKPKLTPPREERELTSTTNTSSSSSFQQRHQQLATSTLTRSLSPIPSPTLNTRSSEVHTHSPLTIKTSNQYESSTRNITSSPRHASVSPVQRYSPNSAYITTATHRMGSPLTSPVSKNGYESSRTVEKSSTYKSTSNYVTDSNIRASPSLYGTAERLRRTGSPEPRIDHSSNVRVSSMKPASARRDSWDVINKTKHMLSHNSLESLANMTEKQLNTELQYNRPDLDHETHRNTSTTSSPCTSSSSSSRTIVGIPPMMQSATIKSHSNNTYTDKSGGYTKTVKESSEHVVTESNGHGPSPGYGYSSLSRFRPIDGNATGARAIRVQDIPNGSIGRPVEFEIDGSRAGSGNLEILVNGGRVTSSVRSLGGQRFIASFTPHEHGTHTVQITFNGETVPGSPWHAEIMSSPGLTALGESTRLVPANTPAVFEILPPPGQSLSKGECVATVLTPSKSKLNARVTHEAANGAARIEFVPTEVGTHVIDASINGTKIAGGPLIAKVYDSSLIQVTEVNGGVVGQPCQFRVDASAAGEGQLEISINEGEVPNHVQVVGGGRCLVSFTPEQAKSHLIDIKFNGETRSYCPVTRRYPRWLTPSSRPPRWRHSINVEYNGFAVQGTPFLAKSYDASKVVVGSVSRGTMGRPVQFTVDAGDAGEGNLEITISAKGQNIPTQVHPQGSARFSVSFVPTESCEHTINVSFNKMPVPGCPITVSISGGVAGPQVSLGGPGPVHQTNSFVINHNGGRLEDIEVNVEGPAGQSVPAQVHQSADGVFKAEFVPRVVGEHRVNVTVNGLPTAGSPYAAKVYDVSAIKVKNVSSGTVGKAVTFLVETSQAGPGNLEVTVNGGRVPTSAQAQGQHTYAISFTPREAESHTVELRFNSQDVPGSPFTCRVAAAARIQSPETMDKVSVGRLFEFVVESDTKPTVEVLGPARRSVPVKIDALGTSTLGYNVKFEPMEVGDHSVEVRLPGGGHVEGSPFLLKAYSAEKVIVTDIRAGVVNKSVSFGINASQAGAGNLEIIVAVNGKNVPNFVQSEGNARFKVNFKPTEAATHSLSITEVSEAFCHRPASIGVSLNEAGQGDLSALVRCGATEVPHTIRGPSKTGVYEIVYQPTRVAPHKISILFNEVPISLKPLEINVLPASAGKEISVSGLGLYQSRVGKTTSFAIDTVKRPAREFDVVVSGPGGQALPVRCYQTKNGHLQAEFTINKPGQCVIEVLHQSKPLPGSPFTCESFDSSKVSTQGVTKEPLALHSPNSFTVRTDNAGTAELEAFAISPSNQSIPVLISEQSDGVYNVEFVPSQPGNYKLTLMYGGETIPSSPLTFTASSSGVRNDARAAGHGLEVCHRNKEASFVVYCPIAPNVQIERLDEYGERIEPKIKALGNNEWRISYTILSVGKYEIRASCPNRGSLPGSPWHISCVESNKVTPVGGWGTLVDHDGRLILPARIIFDVENAGPGKLVCSIDGIEIPVDKLVDGKMCLNITGENLAAGEHDLDLTWSGLTITQCPRSAFVTGQQAADKVQLMGRGLAAAQAGEAAHFTIDASNAPAGRPEVILTSQDNTSLPVSLAQPRPSENIWLASYTPLKSTTGTLNLSVKWNGRLVKGCPLTVAVGSSMDASKVIVSGEGLRHGIVGKDIKSWIDTRRAGPGELTAHCAGVRKVAYCELYDHGDATFTLNIKPQESGRHILTIKYGGQNVPGSPFTLKVAGAPDATKSRFICDTRGAGAGQLTVRVRGPKGAFRVEMQRESQKDRTILCKYDPTEPGDYRVEVKWAGEFVPGSPFPVMIFDTEEELRRYLQGI</sequence>
<dbReference type="HOGENOM" id="CLU_000450_0_0_1"/>
<dbReference type="Gene3D" id="2.60.40.10">
    <property type="entry name" value="Immunoglobulins"/>
    <property type="match status" value="17"/>
</dbReference>
<dbReference type="CDD" id="cd21229">
    <property type="entry name" value="CH_jitterbug-like_rpt2"/>
    <property type="match status" value="1"/>
</dbReference>
<evidence type="ECO:0000313" key="8">
    <source>
        <dbReference type="Proteomes" id="UP000000304"/>
    </source>
</evidence>
<accession>B4QHM5</accession>
<dbReference type="GO" id="GO:0048104">
    <property type="term" value="P:establishment of body hair or bristle planar orientation"/>
    <property type="evidence" value="ECO:0007669"/>
    <property type="project" value="EnsemblMetazoa"/>
</dbReference>
<dbReference type="FunFam" id="1.10.418.10:FF:000006">
    <property type="entry name" value="Filamin-B isoform A"/>
    <property type="match status" value="1"/>
</dbReference>
<feature type="compositionally biased region" description="Low complexity" evidence="5">
    <location>
        <begin position="809"/>
        <end position="819"/>
    </location>
</feature>
<dbReference type="Gene3D" id="1.10.418.10">
    <property type="entry name" value="Calponin-like domain"/>
    <property type="match status" value="3"/>
</dbReference>
<dbReference type="CDD" id="cd21185">
    <property type="entry name" value="CH_jitterbug-like_rpt3"/>
    <property type="match status" value="1"/>
</dbReference>
<evidence type="ECO:0000256" key="3">
    <source>
        <dbReference type="ARBA" id="ARBA00023203"/>
    </source>
</evidence>
<dbReference type="Pfam" id="PF00630">
    <property type="entry name" value="Filamin"/>
    <property type="match status" value="14"/>
</dbReference>
<dbReference type="FunFam" id="2.60.40.10:FF:001748">
    <property type="entry name" value="Jitterbug, isoform M"/>
    <property type="match status" value="1"/>
</dbReference>
<dbReference type="InterPro" id="IPR014756">
    <property type="entry name" value="Ig_E-set"/>
</dbReference>
<dbReference type="SUPFAM" id="SSF81296">
    <property type="entry name" value="E set domains"/>
    <property type="match status" value="18"/>
</dbReference>
<dbReference type="EMBL" id="CM000362">
    <property type="protein sequence ID" value="EDX08254.1"/>
    <property type="molecule type" value="Genomic_DNA"/>
</dbReference>
<proteinExistence type="inferred from homology"/>
<dbReference type="STRING" id="7240.B4QHM5"/>
<dbReference type="InterPro" id="IPR017868">
    <property type="entry name" value="Filamin/ABP280_repeat-like"/>
</dbReference>
<dbReference type="SUPFAM" id="SSF47576">
    <property type="entry name" value="Calponin-homology domain, CH-domain"/>
    <property type="match status" value="2"/>
</dbReference>
<dbReference type="SMART" id="SM00557">
    <property type="entry name" value="IG_FLMN"/>
    <property type="match status" value="16"/>
</dbReference>
<feature type="compositionally biased region" description="Basic and acidic residues" evidence="5">
    <location>
        <begin position="1074"/>
        <end position="1083"/>
    </location>
</feature>
<dbReference type="CDD" id="cd21227">
    <property type="entry name" value="CH_jitterbug-like_rpt1"/>
    <property type="match status" value="1"/>
</dbReference>
<dbReference type="InterPro" id="IPR044801">
    <property type="entry name" value="Filamin"/>
</dbReference>
<dbReference type="FunFam" id="2.60.40.10:FF:001473">
    <property type="entry name" value="Jitterbug, isoform C"/>
    <property type="match status" value="2"/>
</dbReference>
<dbReference type="SMART" id="SM00033">
    <property type="entry name" value="CH"/>
    <property type="match status" value="3"/>
</dbReference>
<evidence type="ECO:0000256" key="1">
    <source>
        <dbReference type="ARBA" id="ARBA00009238"/>
    </source>
</evidence>
<dbReference type="FunFam" id="2.60.40.10:FF:001193">
    <property type="entry name" value="Jitterbug, isoform M"/>
    <property type="match status" value="1"/>
</dbReference>
<feature type="repeat" description="Filamin" evidence="4">
    <location>
        <begin position="2020"/>
        <end position="2114"/>
    </location>
</feature>
<feature type="compositionally biased region" description="Polar residues" evidence="5">
    <location>
        <begin position="855"/>
        <end position="887"/>
    </location>
</feature>
<dbReference type="Proteomes" id="UP000000304">
    <property type="component" value="Chromosome 2R"/>
</dbReference>
<dbReference type="SMR" id="B4QHM5"/>
<feature type="compositionally biased region" description="Polar residues" evidence="5">
    <location>
        <begin position="1052"/>
        <end position="1066"/>
    </location>
</feature>
<feature type="compositionally biased region" description="Low complexity" evidence="5">
    <location>
        <begin position="1090"/>
        <end position="1099"/>
    </location>
</feature>
<feature type="region of interest" description="Disordered" evidence="5">
    <location>
        <begin position="951"/>
        <end position="975"/>
    </location>
</feature>
<dbReference type="InterPro" id="IPR036872">
    <property type="entry name" value="CH_dom_sf"/>
</dbReference>
<feature type="region of interest" description="Disordered" evidence="5">
    <location>
        <begin position="644"/>
        <end position="887"/>
    </location>
</feature>
<keyword evidence="8" id="KW-1185">Reference proteome</keyword>
<dbReference type="FunFam" id="2.60.40.10:FF:001939">
    <property type="entry name" value="Jitterbug, isoform F"/>
    <property type="match status" value="1"/>
</dbReference>
<dbReference type="FunFam" id="2.60.40.10:FF:001970">
    <property type="entry name" value="Jitterbug, isoform N"/>
    <property type="match status" value="1"/>
</dbReference>
<evidence type="ECO:0000256" key="2">
    <source>
        <dbReference type="ARBA" id="ARBA00022737"/>
    </source>
</evidence>
<feature type="region of interest" description="Disordered" evidence="5">
    <location>
        <begin position="1016"/>
        <end position="1100"/>
    </location>
</feature>
<feature type="repeat" description="Filamin" evidence="4">
    <location>
        <begin position="2503"/>
        <end position="2574"/>
    </location>
</feature>
<reference evidence="7 8" key="1">
    <citation type="journal article" date="2007" name="Nature">
        <title>Evolution of genes and genomes on the Drosophila phylogeny.</title>
        <authorList>
            <consortium name="Drosophila 12 Genomes Consortium"/>
            <person name="Clark A.G."/>
            <person name="Eisen M.B."/>
            <person name="Smith D.R."/>
            <person name="Bergman C.M."/>
            <person name="Oliver B."/>
            <person name="Markow T.A."/>
            <person name="Kaufman T.C."/>
            <person name="Kellis M."/>
            <person name="Gelbart W."/>
            <person name="Iyer V.N."/>
            <person name="Pollard D.A."/>
            <person name="Sackton T.B."/>
            <person name="Larracuente A.M."/>
            <person name="Singh N.D."/>
            <person name="Abad J.P."/>
            <person name="Abt D.N."/>
            <person name="Adryan B."/>
            <person name="Aguade M."/>
            <person name="Akashi H."/>
            <person name="Anderson W.W."/>
            <person name="Aquadro C.F."/>
            <person name="Ardell D.H."/>
            <person name="Arguello R."/>
            <person name="Artieri C.G."/>
            <person name="Barbash D.A."/>
            <person name="Barker D."/>
            <person name="Barsanti P."/>
            <person name="Batterham P."/>
            <person name="Batzoglou S."/>
            <person name="Begun D."/>
            <person name="Bhutkar A."/>
            <person name="Blanco E."/>
            <person name="Bosak S.A."/>
            <person name="Bradley R.K."/>
            <person name="Brand A.D."/>
            <person name="Brent M.R."/>
            <person name="Brooks A.N."/>
            <person name="Brown R.H."/>
            <person name="Butlin R.K."/>
            <person name="Caggese C."/>
            <person name="Calvi B.R."/>
            <person name="Bernardo de Carvalho A."/>
            <person name="Caspi A."/>
            <person name="Castrezana S."/>
            <person name="Celniker S.E."/>
            <person name="Chang J.L."/>
            <person name="Chapple C."/>
            <person name="Chatterji S."/>
            <person name="Chinwalla A."/>
            <person name="Civetta A."/>
            <person name="Clifton S.W."/>
            <person name="Comeron J.M."/>
            <person name="Costello J.C."/>
            <person name="Coyne J.A."/>
            <person name="Daub J."/>
            <person name="David R.G."/>
            <person name="Delcher A.L."/>
            <person name="Delehaunty K."/>
            <person name="Do C.B."/>
            <person name="Ebling H."/>
            <person name="Edwards K."/>
            <person name="Eickbush T."/>
            <person name="Evans J.D."/>
            <person name="Filipski A."/>
            <person name="Findeiss S."/>
            <person name="Freyhult E."/>
            <person name="Fulton L."/>
            <person name="Fulton R."/>
            <person name="Garcia A.C."/>
            <person name="Gardiner A."/>
            <person name="Garfield D.A."/>
            <person name="Garvin B.E."/>
            <person name="Gibson G."/>
            <person name="Gilbert D."/>
            <person name="Gnerre S."/>
            <person name="Godfrey J."/>
            <person name="Good R."/>
            <person name="Gotea V."/>
            <person name="Gravely B."/>
            <person name="Greenberg A.J."/>
            <person name="Griffiths-Jones S."/>
            <person name="Gross S."/>
            <person name="Guigo R."/>
            <person name="Gustafson E.A."/>
            <person name="Haerty W."/>
            <person name="Hahn M.W."/>
            <person name="Halligan D.L."/>
            <person name="Halpern A.L."/>
            <person name="Halter G.M."/>
            <person name="Han M.V."/>
            <person name="Heger A."/>
            <person name="Hillier L."/>
            <person name="Hinrichs A.S."/>
            <person name="Holmes I."/>
            <person name="Hoskins R.A."/>
            <person name="Hubisz M.J."/>
            <person name="Hultmark D."/>
            <person name="Huntley M.A."/>
            <person name="Jaffe D.B."/>
            <person name="Jagadeeshan S."/>
            <person name="Jeck W.R."/>
            <person name="Johnson J."/>
            <person name="Jones C.D."/>
            <person name="Jordan W.C."/>
            <person name="Karpen G.H."/>
            <person name="Kataoka E."/>
            <person name="Keightley P.D."/>
            <person name="Kheradpour P."/>
            <person name="Kirkness E.F."/>
            <person name="Koerich L.B."/>
            <person name="Kristiansen K."/>
            <person name="Kudrna D."/>
            <person name="Kulathinal R.J."/>
            <person name="Kumar S."/>
            <person name="Kwok R."/>
            <person name="Lander E."/>
            <person name="Langley C.H."/>
            <person name="Lapoint R."/>
            <person name="Lazzaro B.P."/>
            <person name="Lee S.J."/>
            <person name="Levesque L."/>
            <person name="Li R."/>
            <person name="Lin C.F."/>
            <person name="Lin M.F."/>
            <person name="Lindblad-Toh K."/>
            <person name="Llopart A."/>
            <person name="Long M."/>
            <person name="Low L."/>
            <person name="Lozovsky E."/>
            <person name="Lu J."/>
            <person name="Luo M."/>
            <person name="Machado C.A."/>
            <person name="Makalowski W."/>
            <person name="Marzo M."/>
            <person name="Matsuda M."/>
            <person name="Matzkin L."/>
            <person name="McAllister B."/>
            <person name="McBride C.S."/>
            <person name="McKernan B."/>
            <person name="McKernan K."/>
            <person name="Mendez-Lago M."/>
            <person name="Minx P."/>
            <person name="Mollenhauer M.U."/>
            <person name="Montooth K."/>
            <person name="Mount S.M."/>
            <person name="Mu X."/>
            <person name="Myers E."/>
            <person name="Negre B."/>
            <person name="Newfeld S."/>
            <person name="Nielsen R."/>
            <person name="Noor M.A."/>
            <person name="O'Grady P."/>
            <person name="Pachter L."/>
            <person name="Papaceit M."/>
            <person name="Parisi M.J."/>
            <person name="Parisi M."/>
            <person name="Parts L."/>
            <person name="Pedersen J.S."/>
            <person name="Pesole G."/>
            <person name="Phillippy A.M."/>
            <person name="Ponting C.P."/>
            <person name="Pop M."/>
            <person name="Porcelli D."/>
            <person name="Powell J.R."/>
            <person name="Prohaska S."/>
            <person name="Pruitt K."/>
            <person name="Puig M."/>
            <person name="Quesneville H."/>
            <person name="Ram K.R."/>
            <person name="Rand D."/>
            <person name="Rasmussen M.D."/>
            <person name="Reed L.K."/>
            <person name="Reenan R."/>
            <person name="Reily A."/>
            <person name="Remington K.A."/>
            <person name="Rieger T.T."/>
            <person name="Ritchie M.G."/>
            <person name="Robin C."/>
            <person name="Rogers Y.H."/>
            <person name="Rohde C."/>
            <person name="Rozas J."/>
            <person name="Rubenfield M.J."/>
            <person name="Ruiz A."/>
            <person name="Russo S."/>
            <person name="Salzberg S.L."/>
            <person name="Sanchez-Gracia A."/>
            <person name="Saranga D.J."/>
            <person name="Sato H."/>
            <person name="Schaeffer S.W."/>
            <person name="Schatz M.C."/>
            <person name="Schlenke T."/>
            <person name="Schwartz R."/>
            <person name="Segarra C."/>
            <person name="Singh R.S."/>
            <person name="Sirot L."/>
            <person name="Sirota M."/>
            <person name="Sisneros N.B."/>
            <person name="Smith C.D."/>
            <person name="Smith T.F."/>
            <person name="Spieth J."/>
            <person name="Stage D.E."/>
            <person name="Stark A."/>
            <person name="Stephan W."/>
            <person name="Strausberg R.L."/>
            <person name="Strempel S."/>
            <person name="Sturgill D."/>
            <person name="Sutton G."/>
            <person name="Sutton G.G."/>
            <person name="Tao W."/>
            <person name="Teichmann S."/>
            <person name="Tobari Y.N."/>
            <person name="Tomimura Y."/>
            <person name="Tsolas J.M."/>
            <person name="Valente V.L."/>
            <person name="Venter E."/>
            <person name="Venter J.C."/>
            <person name="Vicario S."/>
            <person name="Vieira F.G."/>
            <person name="Vilella A.J."/>
            <person name="Villasante A."/>
            <person name="Walenz B."/>
            <person name="Wang J."/>
            <person name="Wasserman M."/>
            <person name="Watts T."/>
            <person name="Wilson D."/>
            <person name="Wilson R.K."/>
            <person name="Wing R.A."/>
            <person name="Wolfner M.F."/>
            <person name="Wong A."/>
            <person name="Wong G.K."/>
            <person name="Wu C.I."/>
            <person name="Wu G."/>
            <person name="Yamamoto D."/>
            <person name="Yang H.P."/>
            <person name="Yang S.P."/>
            <person name="Yorke J.A."/>
            <person name="Yoshida K."/>
            <person name="Zdobnov E."/>
            <person name="Zhang P."/>
            <person name="Zhang Y."/>
            <person name="Zimin A.V."/>
            <person name="Baldwin J."/>
            <person name="Abdouelleil A."/>
            <person name="Abdulkadir J."/>
            <person name="Abebe A."/>
            <person name="Abera B."/>
            <person name="Abreu J."/>
            <person name="Acer S.C."/>
            <person name="Aftuck L."/>
            <person name="Alexander A."/>
            <person name="An P."/>
            <person name="Anderson E."/>
            <person name="Anderson S."/>
            <person name="Arachi H."/>
            <person name="Azer M."/>
            <person name="Bachantsang P."/>
            <person name="Barry A."/>
            <person name="Bayul T."/>
            <person name="Berlin A."/>
            <person name="Bessette D."/>
            <person name="Bloom T."/>
            <person name="Blye J."/>
            <person name="Boguslavskiy L."/>
            <person name="Bonnet C."/>
            <person name="Boukhgalter B."/>
            <person name="Bourzgui I."/>
            <person name="Brown A."/>
            <person name="Cahill P."/>
            <person name="Channer S."/>
            <person name="Cheshatsang Y."/>
            <person name="Chuda L."/>
            <person name="Citroen M."/>
            <person name="Collymore A."/>
            <person name="Cooke P."/>
            <person name="Costello M."/>
            <person name="D'Aco K."/>
            <person name="Daza R."/>
            <person name="De Haan G."/>
            <person name="DeGray S."/>
            <person name="DeMaso C."/>
            <person name="Dhargay N."/>
            <person name="Dooley K."/>
            <person name="Dooley E."/>
            <person name="Doricent M."/>
            <person name="Dorje P."/>
            <person name="Dorjee K."/>
            <person name="Dupes A."/>
            <person name="Elong R."/>
            <person name="Falk J."/>
            <person name="Farina A."/>
            <person name="Faro S."/>
            <person name="Ferguson D."/>
            <person name="Fisher S."/>
            <person name="Foley C.D."/>
            <person name="Franke A."/>
            <person name="Friedrich D."/>
            <person name="Gadbois L."/>
            <person name="Gearin G."/>
            <person name="Gearin C.R."/>
            <person name="Giannoukos G."/>
            <person name="Goode T."/>
            <person name="Graham J."/>
            <person name="Grandbois E."/>
            <person name="Grewal S."/>
            <person name="Gyaltsen K."/>
            <person name="Hafez N."/>
            <person name="Hagos B."/>
            <person name="Hall J."/>
            <person name="Henson C."/>
            <person name="Hollinger A."/>
            <person name="Honan T."/>
            <person name="Huard M.D."/>
            <person name="Hughes L."/>
            <person name="Hurhula B."/>
            <person name="Husby M.E."/>
            <person name="Kamat A."/>
            <person name="Kanga B."/>
            <person name="Kashin S."/>
            <person name="Khazanovich D."/>
            <person name="Kisner P."/>
            <person name="Lance K."/>
            <person name="Lara M."/>
            <person name="Lee W."/>
            <person name="Lennon N."/>
            <person name="Letendre F."/>
            <person name="LeVine R."/>
            <person name="Lipovsky A."/>
            <person name="Liu X."/>
            <person name="Liu J."/>
            <person name="Liu S."/>
            <person name="Lokyitsang T."/>
            <person name="Lokyitsang Y."/>
            <person name="Lubonja R."/>
            <person name="Lui A."/>
            <person name="MacDonald P."/>
            <person name="Magnisalis V."/>
            <person name="Maru K."/>
            <person name="Matthews C."/>
            <person name="McCusker W."/>
            <person name="McDonough S."/>
            <person name="Mehta T."/>
            <person name="Meldrim J."/>
            <person name="Meneus L."/>
            <person name="Mihai O."/>
            <person name="Mihalev A."/>
            <person name="Mihova T."/>
            <person name="Mittelman R."/>
            <person name="Mlenga V."/>
            <person name="Montmayeur A."/>
            <person name="Mulrain L."/>
            <person name="Navidi A."/>
            <person name="Naylor J."/>
            <person name="Negash T."/>
            <person name="Nguyen T."/>
            <person name="Nguyen N."/>
            <person name="Nicol R."/>
            <person name="Norbu C."/>
            <person name="Norbu N."/>
            <person name="Novod N."/>
            <person name="O'Neill B."/>
            <person name="Osman S."/>
            <person name="Markiewicz E."/>
            <person name="Oyono O.L."/>
            <person name="Patti C."/>
            <person name="Phunkhang P."/>
            <person name="Pierre F."/>
            <person name="Priest M."/>
            <person name="Raghuraman S."/>
            <person name="Rege F."/>
            <person name="Reyes R."/>
            <person name="Rise C."/>
            <person name="Rogov P."/>
            <person name="Ross K."/>
            <person name="Ryan E."/>
            <person name="Settipalli S."/>
            <person name="Shea T."/>
            <person name="Sherpa N."/>
            <person name="Shi L."/>
            <person name="Shih D."/>
            <person name="Sparrow T."/>
            <person name="Spaulding J."/>
            <person name="Stalker J."/>
            <person name="Stange-Thomann N."/>
            <person name="Stavropoulos S."/>
            <person name="Stone C."/>
            <person name="Strader C."/>
            <person name="Tesfaye S."/>
            <person name="Thomson T."/>
            <person name="Thoulutsang Y."/>
            <person name="Thoulutsang D."/>
            <person name="Topham K."/>
            <person name="Topping I."/>
            <person name="Tsamla T."/>
            <person name="Vassiliev H."/>
            <person name="Vo A."/>
            <person name="Wangchuk T."/>
            <person name="Wangdi T."/>
            <person name="Weiand M."/>
            <person name="Wilkinson J."/>
            <person name="Wilson A."/>
            <person name="Yadav S."/>
            <person name="Young G."/>
            <person name="Yu Q."/>
            <person name="Zembek L."/>
            <person name="Zhong D."/>
            <person name="Zimmer A."/>
            <person name="Zwirko Z."/>
            <person name="Jaffe D.B."/>
            <person name="Alvarez P."/>
            <person name="Brockman W."/>
            <person name="Butler J."/>
            <person name="Chin C."/>
            <person name="Gnerre S."/>
            <person name="Grabherr M."/>
            <person name="Kleber M."/>
            <person name="Mauceli E."/>
            <person name="MacCallum I."/>
        </authorList>
    </citation>
    <scope>NUCLEOTIDE SEQUENCE [LARGE SCALE GENOMIC DNA]</scope>
    <source>
        <strain evidence="8">white501</strain>
    </source>
</reference>
<feature type="repeat" description="Filamin" evidence="4">
    <location>
        <begin position="1425"/>
        <end position="1504"/>
    </location>
</feature>
<evidence type="ECO:0000313" key="7">
    <source>
        <dbReference type="EMBL" id="EDX08254.1"/>
    </source>
</evidence>
<dbReference type="InterPro" id="IPR001298">
    <property type="entry name" value="Filamin/ABP280_rpt"/>
</dbReference>
<evidence type="ECO:0000256" key="5">
    <source>
        <dbReference type="SAM" id="MobiDB-lite"/>
    </source>
</evidence>
<comment type="similarity">
    <text evidence="1">Belongs to the filamin family.</text>
</comment>
<feature type="compositionally biased region" description="Basic and acidic residues" evidence="5">
    <location>
        <begin position="660"/>
        <end position="669"/>
    </location>
</feature>
<gene>
    <name evidence="7" type="primary">Dsim\GD25106</name>
    <name evidence="7" type="ORF">Dsim_GD25106</name>
</gene>
<dbReference type="GO" id="GO:0030036">
    <property type="term" value="P:actin cytoskeleton organization"/>
    <property type="evidence" value="ECO:0007669"/>
    <property type="project" value="InterPro"/>
</dbReference>
<dbReference type="PROSITE" id="PS50194">
    <property type="entry name" value="FILAMIN_REPEAT"/>
    <property type="match status" value="17"/>
</dbReference>
<dbReference type="PANTHER" id="PTHR38537:SF13">
    <property type="entry name" value="JITTERBUG, ISOFORM N"/>
    <property type="match status" value="1"/>
</dbReference>
<evidence type="ECO:0000259" key="6">
    <source>
        <dbReference type="PROSITE" id="PS50021"/>
    </source>
</evidence>
<feature type="repeat" description="Filamin" evidence="4">
    <location>
        <begin position="1304"/>
        <end position="1380"/>
    </location>
</feature>
<feature type="repeat" description="Filamin" evidence="4">
    <location>
        <begin position="1195"/>
        <end position="1293"/>
    </location>
</feature>
<feature type="compositionally biased region" description="Low complexity" evidence="5">
    <location>
        <begin position="769"/>
        <end position="778"/>
    </location>
</feature>
<feature type="repeat" description="Filamin" evidence="4">
    <location>
        <begin position="1605"/>
        <end position="1682"/>
    </location>
</feature>
<feature type="compositionally biased region" description="Pro residues" evidence="5">
    <location>
        <begin position="734"/>
        <end position="743"/>
    </location>
</feature>
<evidence type="ECO:0000256" key="4">
    <source>
        <dbReference type="PROSITE-ProRule" id="PRU00087"/>
    </source>
</evidence>
<feature type="domain" description="Calponin-homology (CH)" evidence="6">
    <location>
        <begin position="59"/>
        <end position="165"/>
    </location>
</feature>
<dbReference type="OMA" id="REFDIPM"/>
<feature type="repeat" description="Filamin" evidence="4">
    <location>
        <begin position="471"/>
        <end position="557"/>
    </location>
</feature>
<feature type="domain" description="Calponin-homology (CH)" evidence="6">
    <location>
        <begin position="171"/>
        <end position="274"/>
    </location>
</feature>
<dbReference type="GO" id="GO:0072499">
    <property type="term" value="P:photoreceptor cell axon guidance"/>
    <property type="evidence" value="ECO:0007669"/>
    <property type="project" value="EnsemblMetazoa"/>
</dbReference>
<dbReference type="GO" id="GO:0051015">
    <property type="term" value="F:actin filament binding"/>
    <property type="evidence" value="ECO:0007669"/>
    <property type="project" value="InterPro"/>
</dbReference>
<feature type="repeat" description="Filamin" evidence="4">
    <location>
        <begin position="2115"/>
        <end position="2208"/>
    </location>
</feature>
<feature type="repeat" description="Filamin" evidence="4">
    <location>
        <begin position="1121"/>
        <end position="1197"/>
    </location>
</feature>
<keyword evidence="2" id="KW-0677">Repeat</keyword>
<organism evidence="7 8">
    <name type="scientific">Drosophila simulans</name>
    <name type="common">Fruit fly</name>
    <dbReference type="NCBI Taxonomy" id="7240"/>
    <lineage>
        <taxon>Eukaryota</taxon>
        <taxon>Metazoa</taxon>
        <taxon>Ecdysozoa</taxon>
        <taxon>Arthropoda</taxon>
        <taxon>Hexapoda</taxon>
        <taxon>Insecta</taxon>
        <taxon>Pterygota</taxon>
        <taxon>Neoptera</taxon>
        <taxon>Endopterygota</taxon>
        <taxon>Diptera</taxon>
        <taxon>Brachycera</taxon>
        <taxon>Muscomorpha</taxon>
        <taxon>Ephydroidea</taxon>
        <taxon>Drosophilidae</taxon>
        <taxon>Drosophila</taxon>
        <taxon>Sophophora</taxon>
    </lineage>
</organism>
<dbReference type="PROSITE" id="PS50021">
    <property type="entry name" value="CH"/>
    <property type="match status" value="2"/>
</dbReference>
<dbReference type="PROSITE" id="PS00019">
    <property type="entry name" value="ACTININ_1"/>
    <property type="match status" value="1"/>
</dbReference>
<feature type="compositionally biased region" description="Polar residues" evidence="5">
    <location>
        <begin position="820"/>
        <end position="848"/>
    </location>
</feature>
<dbReference type="FunFam" id="1.10.418.10:FF:000068">
    <property type="entry name" value="Putative Filamin-A"/>
    <property type="match status" value="1"/>
</dbReference>
<feature type="repeat" description="Filamin" evidence="4">
    <location>
        <begin position="2401"/>
        <end position="2494"/>
    </location>
</feature>
<feature type="repeat" description="Filamin" evidence="4">
    <location>
        <begin position="388"/>
        <end position="468"/>
    </location>
</feature>
<dbReference type="GO" id="GO:0009612">
    <property type="term" value="P:response to mechanical stimulus"/>
    <property type="evidence" value="ECO:0007669"/>
    <property type="project" value="EnsemblMetazoa"/>
</dbReference>
<keyword evidence="3" id="KW-0009">Actin-binding</keyword>
<feature type="repeat" description="Filamin" evidence="4">
    <location>
        <begin position="567"/>
        <end position="647"/>
    </location>
</feature>
<dbReference type="InterPro" id="IPR001589">
    <property type="entry name" value="Actinin_actin-bd_CS"/>
</dbReference>
<dbReference type="PhylomeDB" id="B4QHM5"/>
<feature type="compositionally biased region" description="Polar residues" evidence="5">
    <location>
        <begin position="675"/>
        <end position="707"/>
    </location>
</feature>
<dbReference type="FunFam" id="2.60.40.10:FF:002075">
    <property type="entry name" value="Jitterbug, isoform N"/>
    <property type="match status" value="1"/>
</dbReference>
<dbReference type="FunFam" id="2.60.40.10:FF:001551">
    <property type="entry name" value="Jitterbug, isoform M"/>
    <property type="match status" value="1"/>
</dbReference>
<feature type="repeat" description="Filamin" evidence="4">
    <location>
        <begin position="1830"/>
        <end position="1927"/>
    </location>
</feature>